<keyword evidence="2" id="KW-0034">Amyloid</keyword>
<dbReference type="InterPro" id="IPR038305">
    <property type="entry name" value="HeLo_sf"/>
</dbReference>
<dbReference type="PROSITE" id="PS50011">
    <property type="entry name" value="PROTEIN_KINASE_DOM"/>
    <property type="match status" value="1"/>
</dbReference>
<dbReference type="GO" id="GO:0005524">
    <property type="term" value="F:ATP binding"/>
    <property type="evidence" value="ECO:0007669"/>
    <property type="project" value="InterPro"/>
</dbReference>
<dbReference type="InterPro" id="IPR000719">
    <property type="entry name" value="Prot_kinase_dom"/>
</dbReference>
<dbReference type="InterPro" id="IPR011009">
    <property type="entry name" value="Kinase-like_dom_sf"/>
</dbReference>
<dbReference type="InterPro" id="IPR029498">
    <property type="entry name" value="HeLo_dom"/>
</dbReference>
<dbReference type="GO" id="GO:0004672">
    <property type="term" value="F:protein kinase activity"/>
    <property type="evidence" value="ECO:0007669"/>
    <property type="project" value="InterPro"/>
</dbReference>
<dbReference type="Gene3D" id="1.10.510.10">
    <property type="entry name" value="Transferase(Phosphotransferase) domain 1"/>
    <property type="match status" value="1"/>
</dbReference>
<dbReference type="PANTHER" id="PTHR37542:SF1">
    <property type="entry name" value="PRION-INHIBITION AND PROPAGATION HELO DOMAIN-CONTAINING PROTEIN"/>
    <property type="match status" value="1"/>
</dbReference>
<proteinExistence type="predicted"/>
<evidence type="ECO:0000259" key="1">
    <source>
        <dbReference type="PROSITE" id="PS50011"/>
    </source>
</evidence>
<sequence>MADPLSITGLALGSASILFQVFAGVVQGIELMVDVKEVPEEYANLRLQLQLEEGRLLSWGHAFGFVKNNADDESSVRITIPDPVRYMVQGKLEPLWDRILKFTAETPSFTRQPESNQTLGSGGRFKLKLVFSDLRFKGLKLKAQIKWATFEMGKLKDLVDCARHVNDSLISLSELKTQREIYDMVQSTWMGLLDVQDTVGGLKELIEALSVNNTPGLSHMQTENLLRDLAQLKKRKLQAQSDADGATSAGDESSLKLAAKKVVVKGPEESAGLRWEAVVDDKAGYWLEFKPYPRPSDPSRPTKDELERLVVCELAMLLHLKLPPSFRVPRCIGYYDEGGAFGLVFEKTNQKASLVSLSCCLRRKIPQPDLGTRLALARAVAETVYQLHAVDWLHKALRAGNILLFEETGASIAYAEPCVSGFDLARPVSQPNLTQEAYPGGIDDDFYRHPHNQLCNPSHRKYPYHKDFDLYSLGIVLIEIALWSPIKTAIGDEGASEPSQVKECILNESKEVMSKVRFAMGTGFAKAVLVCLQGLGSQVQTESYAVSFERLVLKRIRGVAVMLSE</sequence>
<dbReference type="AlphaFoldDB" id="A0A9P8VNV3"/>
<comment type="caution">
    <text evidence="2">The sequence shown here is derived from an EMBL/GenBank/DDBJ whole genome shotgun (WGS) entry which is preliminary data.</text>
</comment>
<dbReference type="Gene3D" id="1.20.120.1020">
    <property type="entry name" value="Prion-inhibition and propagation, HeLo domain"/>
    <property type="match status" value="1"/>
</dbReference>
<reference evidence="2 3" key="1">
    <citation type="journal article" date="2021" name="Nat. Commun.">
        <title>Genetic determinants of endophytism in the Arabidopsis root mycobiome.</title>
        <authorList>
            <person name="Mesny F."/>
            <person name="Miyauchi S."/>
            <person name="Thiergart T."/>
            <person name="Pickel B."/>
            <person name="Atanasova L."/>
            <person name="Karlsson M."/>
            <person name="Huettel B."/>
            <person name="Barry K.W."/>
            <person name="Haridas S."/>
            <person name="Chen C."/>
            <person name="Bauer D."/>
            <person name="Andreopoulos W."/>
            <person name="Pangilinan J."/>
            <person name="LaButti K."/>
            <person name="Riley R."/>
            <person name="Lipzen A."/>
            <person name="Clum A."/>
            <person name="Drula E."/>
            <person name="Henrissat B."/>
            <person name="Kohler A."/>
            <person name="Grigoriev I.V."/>
            <person name="Martin F.M."/>
            <person name="Hacquard S."/>
        </authorList>
    </citation>
    <scope>NUCLEOTIDE SEQUENCE [LARGE SCALE GENOMIC DNA]</scope>
    <source>
        <strain evidence="2 3">MPI-CAGE-CH-0241</strain>
    </source>
</reference>
<dbReference type="SUPFAM" id="SSF56112">
    <property type="entry name" value="Protein kinase-like (PK-like)"/>
    <property type="match status" value="1"/>
</dbReference>
<protein>
    <submittedName>
        <fullName evidence="2">Prion-inhibition and propagation-domain-containing protein</fullName>
    </submittedName>
</protein>
<feature type="domain" description="Protein kinase" evidence="1">
    <location>
        <begin position="241"/>
        <end position="565"/>
    </location>
</feature>
<organism evidence="2 3">
    <name type="scientific">Thelonectria olida</name>
    <dbReference type="NCBI Taxonomy" id="1576542"/>
    <lineage>
        <taxon>Eukaryota</taxon>
        <taxon>Fungi</taxon>
        <taxon>Dikarya</taxon>
        <taxon>Ascomycota</taxon>
        <taxon>Pezizomycotina</taxon>
        <taxon>Sordariomycetes</taxon>
        <taxon>Hypocreomycetidae</taxon>
        <taxon>Hypocreales</taxon>
        <taxon>Nectriaceae</taxon>
        <taxon>Thelonectria</taxon>
    </lineage>
</organism>
<dbReference type="EMBL" id="JAGPYM010000113">
    <property type="protein sequence ID" value="KAH6867268.1"/>
    <property type="molecule type" value="Genomic_DNA"/>
</dbReference>
<dbReference type="Proteomes" id="UP000777438">
    <property type="component" value="Unassembled WGS sequence"/>
</dbReference>
<dbReference type="Pfam" id="PF14479">
    <property type="entry name" value="HeLo"/>
    <property type="match status" value="1"/>
</dbReference>
<gene>
    <name evidence="2" type="ORF">B0T10DRAFT_573028</name>
</gene>
<evidence type="ECO:0000313" key="2">
    <source>
        <dbReference type="EMBL" id="KAH6867268.1"/>
    </source>
</evidence>
<dbReference type="OrthoDB" id="1911848at2759"/>
<dbReference type="PANTHER" id="PTHR37542">
    <property type="entry name" value="HELO DOMAIN-CONTAINING PROTEIN-RELATED"/>
    <property type="match status" value="1"/>
</dbReference>
<evidence type="ECO:0000313" key="3">
    <source>
        <dbReference type="Proteomes" id="UP000777438"/>
    </source>
</evidence>
<keyword evidence="2" id="KW-0640">Prion</keyword>
<accession>A0A9P8VNV3</accession>
<name>A0A9P8VNV3_9HYPO</name>
<keyword evidence="3" id="KW-1185">Reference proteome</keyword>